<dbReference type="Proteomes" id="UP000775213">
    <property type="component" value="Unassembled WGS sequence"/>
</dbReference>
<protein>
    <submittedName>
        <fullName evidence="1">Uncharacterized protein</fullName>
    </submittedName>
</protein>
<evidence type="ECO:0000313" key="2">
    <source>
        <dbReference type="Proteomes" id="UP000775213"/>
    </source>
</evidence>
<sequence>MGLFSPTSSKPVGMLQAHRLGFLILMDELIDKVYLFIGWLVRLPDYLTFFRSGPQKGAYEQGLSHTYAKWARAIAHLVFFCLY</sequence>
<organism evidence="1 2">
    <name type="scientific">Dendrobium chrysotoxum</name>
    <name type="common">Orchid</name>
    <dbReference type="NCBI Taxonomy" id="161865"/>
    <lineage>
        <taxon>Eukaryota</taxon>
        <taxon>Viridiplantae</taxon>
        <taxon>Streptophyta</taxon>
        <taxon>Embryophyta</taxon>
        <taxon>Tracheophyta</taxon>
        <taxon>Spermatophyta</taxon>
        <taxon>Magnoliopsida</taxon>
        <taxon>Liliopsida</taxon>
        <taxon>Asparagales</taxon>
        <taxon>Orchidaceae</taxon>
        <taxon>Epidendroideae</taxon>
        <taxon>Malaxideae</taxon>
        <taxon>Dendrobiinae</taxon>
        <taxon>Dendrobium</taxon>
    </lineage>
</organism>
<evidence type="ECO:0000313" key="1">
    <source>
        <dbReference type="EMBL" id="KAH0450707.1"/>
    </source>
</evidence>
<dbReference type="AlphaFoldDB" id="A0AAV7G5G0"/>
<comment type="caution">
    <text evidence="1">The sequence shown here is derived from an EMBL/GenBank/DDBJ whole genome shotgun (WGS) entry which is preliminary data.</text>
</comment>
<proteinExistence type="predicted"/>
<reference evidence="1 2" key="1">
    <citation type="journal article" date="2021" name="Hortic Res">
        <title>Chromosome-scale assembly of the Dendrobium chrysotoxum genome enhances the understanding of orchid evolution.</title>
        <authorList>
            <person name="Zhang Y."/>
            <person name="Zhang G.Q."/>
            <person name="Zhang D."/>
            <person name="Liu X.D."/>
            <person name="Xu X.Y."/>
            <person name="Sun W.H."/>
            <person name="Yu X."/>
            <person name="Zhu X."/>
            <person name="Wang Z.W."/>
            <person name="Zhao X."/>
            <person name="Zhong W.Y."/>
            <person name="Chen H."/>
            <person name="Yin W.L."/>
            <person name="Huang T."/>
            <person name="Niu S.C."/>
            <person name="Liu Z.J."/>
        </authorList>
    </citation>
    <scope>NUCLEOTIDE SEQUENCE [LARGE SCALE GENOMIC DNA]</scope>
    <source>
        <strain evidence="1">Lindl</strain>
    </source>
</reference>
<keyword evidence="2" id="KW-1185">Reference proteome</keyword>
<gene>
    <name evidence="1" type="ORF">IEQ34_021399</name>
</gene>
<dbReference type="EMBL" id="JAGFBR010000018">
    <property type="protein sequence ID" value="KAH0450707.1"/>
    <property type="molecule type" value="Genomic_DNA"/>
</dbReference>
<accession>A0AAV7G5G0</accession>
<name>A0AAV7G5G0_DENCH</name>